<accession>A0A1W1UL97</accession>
<keyword evidence="2" id="KW-1185">Reference proteome</keyword>
<dbReference type="AlphaFoldDB" id="A0A1W1UL97"/>
<evidence type="ECO:0000313" key="1">
    <source>
        <dbReference type="EMBL" id="SMB81866.1"/>
    </source>
</evidence>
<reference evidence="1" key="1">
    <citation type="submission" date="2017-04" db="EMBL/GenBank/DDBJ databases">
        <authorList>
            <person name="Afonso C.L."/>
            <person name="Miller P.J."/>
            <person name="Scott M.A."/>
            <person name="Spackman E."/>
            <person name="Goraichik I."/>
            <person name="Dimitrov K.M."/>
            <person name="Suarez D.L."/>
            <person name="Swayne D.E."/>
        </authorList>
    </citation>
    <scope>NUCLEOTIDE SEQUENCE [LARGE SCALE GENOMIC DNA]</scope>
    <source>
        <strain evidence="1">KR-140</strain>
    </source>
</reference>
<evidence type="ECO:0000313" key="2">
    <source>
        <dbReference type="Proteomes" id="UP000192582"/>
    </source>
</evidence>
<protein>
    <submittedName>
        <fullName evidence="1">Uncharacterized protein</fullName>
    </submittedName>
</protein>
<sequence>MVLHDHLERLPCPVPLACVWSVVFGLEEPRVEVNVFQDVEKQDEGSATGYLLLESVPNLCLEALR</sequence>
<proteinExistence type="predicted"/>
<dbReference type="Proteomes" id="UP000192582">
    <property type="component" value="Unassembled WGS sequence"/>
</dbReference>
<name>A0A1W1UL97_9DEIO</name>
<organism evidence="1 2">
    <name type="scientific">Deinococcus hopiensis KR-140</name>
    <dbReference type="NCBI Taxonomy" id="695939"/>
    <lineage>
        <taxon>Bacteria</taxon>
        <taxon>Thermotogati</taxon>
        <taxon>Deinococcota</taxon>
        <taxon>Deinococci</taxon>
        <taxon>Deinococcales</taxon>
        <taxon>Deinococcaceae</taxon>
        <taxon>Deinococcus</taxon>
    </lineage>
</organism>
<dbReference type="EMBL" id="FWWU01000005">
    <property type="protein sequence ID" value="SMB81866.1"/>
    <property type="molecule type" value="Genomic_DNA"/>
</dbReference>
<gene>
    <name evidence="1" type="ORF">SAMN00790413_04753</name>
</gene>